<evidence type="ECO:0000313" key="2">
    <source>
        <dbReference type="Proteomes" id="UP000186156"/>
    </source>
</evidence>
<dbReference type="RefSeq" id="WP_159437326.1">
    <property type="nucleotide sequence ID" value="NZ_FTOO01000014.1"/>
</dbReference>
<dbReference type="STRING" id="252246.SAMN05421799_11465"/>
<dbReference type="AlphaFoldDB" id="A0A1N7PL91"/>
<accession>A0A1N7PL91</accession>
<organism evidence="1 2">
    <name type="scientific">Alicyclobacillus vulcanalis</name>
    <dbReference type="NCBI Taxonomy" id="252246"/>
    <lineage>
        <taxon>Bacteria</taxon>
        <taxon>Bacillati</taxon>
        <taxon>Bacillota</taxon>
        <taxon>Bacilli</taxon>
        <taxon>Bacillales</taxon>
        <taxon>Alicyclobacillaceae</taxon>
        <taxon>Alicyclobacillus</taxon>
    </lineage>
</organism>
<protein>
    <submittedName>
        <fullName evidence="1">Uncharacterized protein</fullName>
    </submittedName>
</protein>
<sequence length="51" mass="5781">MGTDRLFELLGKLALAVLNVAKAYIEYRKAKLRFLSKTNENGAARQDKPRT</sequence>
<dbReference type="Proteomes" id="UP000186156">
    <property type="component" value="Unassembled WGS sequence"/>
</dbReference>
<proteinExistence type="predicted"/>
<name>A0A1N7PL91_9BACL</name>
<dbReference type="EMBL" id="FTOO01000014">
    <property type="protein sequence ID" value="SIT11362.1"/>
    <property type="molecule type" value="Genomic_DNA"/>
</dbReference>
<evidence type="ECO:0000313" key="1">
    <source>
        <dbReference type="EMBL" id="SIT11362.1"/>
    </source>
</evidence>
<keyword evidence="2" id="KW-1185">Reference proteome</keyword>
<reference evidence="2" key="1">
    <citation type="submission" date="2017-01" db="EMBL/GenBank/DDBJ databases">
        <authorList>
            <person name="Varghese N."/>
            <person name="Submissions S."/>
        </authorList>
    </citation>
    <scope>NUCLEOTIDE SEQUENCE [LARGE SCALE GENOMIC DNA]</scope>
    <source>
        <strain evidence="2">DSM 16176</strain>
    </source>
</reference>
<gene>
    <name evidence="1" type="ORF">SAMN05421799_11465</name>
</gene>